<proteinExistence type="predicted"/>
<dbReference type="Proteomes" id="UP000068164">
    <property type="component" value="Unassembled WGS sequence"/>
</dbReference>
<dbReference type="InterPro" id="IPR003718">
    <property type="entry name" value="OsmC/Ohr_fam"/>
</dbReference>
<dbReference type="RefSeq" id="WP_025660950.1">
    <property type="nucleotide sequence ID" value="NZ_LNCD01000082.1"/>
</dbReference>
<evidence type="ECO:0000313" key="1">
    <source>
        <dbReference type="EMBL" id="KWV51117.1"/>
    </source>
</evidence>
<dbReference type="Pfam" id="PF02566">
    <property type="entry name" value="OsmC"/>
    <property type="match status" value="1"/>
</dbReference>
<dbReference type="OrthoDB" id="9795405at2"/>
<dbReference type="InterPro" id="IPR052707">
    <property type="entry name" value="OsmC_Ohr_Peroxiredoxin"/>
</dbReference>
<dbReference type="AlphaFoldDB" id="A0A109JL77"/>
<dbReference type="PANTHER" id="PTHR42830:SF2">
    <property type="entry name" value="OSMC_OHR FAMILY PROTEIN"/>
    <property type="match status" value="1"/>
</dbReference>
<protein>
    <submittedName>
        <fullName evidence="1">Peroxiredoxin</fullName>
    </submittedName>
</protein>
<dbReference type="EMBL" id="LNCD01000082">
    <property type="protein sequence ID" value="KWV51117.1"/>
    <property type="molecule type" value="Genomic_DNA"/>
</dbReference>
<keyword evidence="2" id="KW-1185">Reference proteome</keyword>
<sequence>MTTFSAEVAWERGAASFIDGRYSRGHRWSFDGGATVAASASPHNVPLPYALAENVDPEEAYVAALSSCHMLFYLWLASKKRILVDSYIDAATGLMETVQGRTMVSRVELRPQVTYAGDRPNREIEQKLHHEAHELCFLANSVKTEITVRLD</sequence>
<accession>A0A109JL77</accession>
<reference evidence="1 2" key="1">
    <citation type="submission" date="2015-11" db="EMBL/GenBank/DDBJ databases">
        <title>Draft Genome Sequence of the Strain BR 10423 (Rhizobium sp.) isolated from nodules of Mimosa pudica.</title>
        <authorList>
            <person name="Barauna A.C."/>
            <person name="Zilli J.E."/>
            <person name="Simoes-Araujo J.L."/>
            <person name="Reis V.M."/>
            <person name="James E.K."/>
            <person name="Reis F.B.Jr."/>
            <person name="Rouws L.F."/>
            <person name="Passos S.R."/>
            <person name="Gois S.R."/>
        </authorList>
    </citation>
    <scope>NUCLEOTIDE SEQUENCE [LARGE SCALE GENOMIC DNA]</scope>
    <source>
        <strain evidence="1 2">BR10423</strain>
    </source>
</reference>
<comment type="caution">
    <text evidence="1">The sequence shown here is derived from an EMBL/GenBank/DDBJ whole genome shotgun (WGS) entry which is preliminary data.</text>
</comment>
<dbReference type="Gene3D" id="3.30.300.20">
    <property type="match status" value="1"/>
</dbReference>
<dbReference type="InterPro" id="IPR015946">
    <property type="entry name" value="KH_dom-like_a/b"/>
</dbReference>
<name>A0A109JL77_9HYPH</name>
<dbReference type="SUPFAM" id="SSF82784">
    <property type="entry name" value="OsmC-like"/>
    <property type="match status" value="1"/>
</dbReference>
<dbReference type="PANTHER" id="PTHR42830">
    <property type="entry name" value="OSMOTICALLY INDUCIBLE FAMILY PROTEIN"/>
    <property type="match status" value="1"/>
</dbReference>
<gene>
    <name evidence="1" type="ORF">AS026_07265</name>
</gene>
<evidence type="ECO:0000313" key="2">
    <source>
        <dbReference type="Proteomes" id="UP000068164"/>
    </source>
</evidence>
<organism evidence="1 2">
    <name type="scientific">Rhizobium altiplani</name>
    <dbReference type="NCBI Taxonomy" id="1864509"/>
    <lineage>
        <taxon>Bacteria</taxon>
        <taxon>Pseudomonadati</taxon>
        <taxon>Pseudomonadota</taxon>
        <taxon>Alphaproteobacteria</taxon>
        <taxon>Hyphomicrobiales</taxon>
        <taxon>Rhizobiaceae</taxon>
        <taxon>Rhizobium/Agrobacterium group</taxon>
        <taxon>Rhizobium</taxon>
    </lineage>
</organism>
<dbReference type="InterPro" id="IPR036102">
    <property type="entry name" value="OsmC/Ohrsf"/>
</dbReference>